<feature type="region of interest" description="Disordered" evidence="1">
    <location>
        <begin position="50"/>
        <end position="69"/>
    </location>
</feature>
<evidence type="ECO:0000313" key="3">
    <source>
        <dbReference type="Proteomes" id="UP000492820"/>
    </source>
</evidence>
<proteinExistence type="predicted"/>
<reference evidence="4" key="3">
    <citation type="submission" date="2020-10" db="UniProtKB">
        <authorList>
            <consortium name="WormBaseParasite"/>
        </authorList>
    </citation>
    <scope>IDENTIFICATION</scope>
</reference>
<organism evidence="2">
    <name type="scientific">Echinococcus granulosus</name>
    <name type="common">Hydatid tapeworm</name>
    <dbReference type="NCBI Taxonomy" id="6210"/>
    <lineage>
        <taxon>Eukaryota</taxon>
        <taxon>Metazoa</taxon>
        <taxon>Spiralia</taxon>
        <taxon>Lophotrochozoa</taxon>
        <taxon>Platyhelminthes</taxon>
        <taxon>Cestoda</taxon>
        <taxon>Eucestoda</taxon>
        <taxon>Cyclophyllidea</taxon>
        <taxon>Taeniidae</taxon>
        <taxon>Echinococcus</taxon>
        <taxon>Echinococcus granulosus group</taxon>
    </lineage>
</organism>
<feature type="compositionally biased region" description="Low complexity" evidence="1">
    <location>
        <begin position="51"/>
        <end position="69"/>
    </location>
</feature>
<evidence type="ECO:0000256" key="1">
    <source>
        <dbReference type="SAM" id="MobiDB-lite"/>
    </source>
</evidence>
<reference evidence="2 3" key="1">
    <citation type="journal article" date="2013" name="Nature">
        <title>The genomes of four tapeworm species reveal adaptations to parasitism.</title>
        <authorList>
            <person name="Tsai I.J."/>
            <person name="Zarowiecki M."/>
            <person name="Holroyd N."/>
            <person name="Garciarrubio A."/>
            <person name="Sanchez-Flores A."/>
            <person name="Brooks K.L."/>
            <person name="Tracey A."/>
            <person name="Bobes R.J."/>
            <person name="Fragoso G."/>
            <person name="Sciutto E."/>
            <person name="Aslett M."/>
            <person name="Beasley H."/>
            <person name="Bennett H.M."/>
            <person name="Cai J."/>
            <person name="Camicia F."/>
            <person name="Clark R."/>
            <person name="Cucher M."/>
            <person name="De Silva N."/>
            <person name="Day T.A."/>
            <person name="Deplazes P."/>
            <person name="Estrada K."/>
            <person name="Fernandez C."/>
            <person name="Holland P.W."/>
            <person name="Hou J."/>
            <person name="Hu S."/>
            <person name="Huckvale T."/>
            <person name="Hung S.S."/>
            <person name="Kamenetzky L."/>
            <person name="Keane J.A."/>
            <person name="Kiss F."/>
            <person name="Koziol U."/>
            <person name="Lambert O."/>
            <person name="Liu K."/>
            <person name="Luo X."/>
            <person name="Luo Y."/>
            <person name="Macchiaroli N."/>
            <person name="Nichol S."/>
            <person name="Paps J."/>
            <person name="Parkinson J."/>
            <person name="Pouchkina-Stantcheva N."/>
            <person name="Riddiford N."/>
            <person name="Rosenzvit M."/>
            <person name="Salinas G."/>
            <person name="Wasmuth J.D."/>
            <person name="Zamanian M."/>
            <person name="Zheng Y."/>
            <person name="Cai X."/>
            <person name="Soberon X."/>
            <person name="Olson P.D."/>
            <person name="Laclette J.P."/>
            <person name="Brehm K."/>
            <person name="Berriman M."/>
            <person name="Garciarrubio A."/>
            <person name="Bobes R.J."/>
            <person name="Fragoso G."/>
            <person name="Sanchez-Flores A."/>
            <person name="Estrada K."/>
            <person name="Cevallos M.A."/>
            <person name="Morett E."/>
            <person name="Gonzalez V."/>
            <person name="Portillo T."/>
            <person name="Ochoa-Leyva A."/>
            <person name="Jose M.V."/>
            <person name="Sciutto E."/>
            <person name="Landa A."/>
            <person name="Jimenez L."/>
            <person name="Valdes V."/>
            <person name="Carrero J.C."/>
            <person name="Larralde C."/>
            <person name="Morales-Montor J."/>
            <person name="Limon-Lason J."/>
            <person name="Soberon X."/>
            <person name="Laclette J.P."/>
        </authorList>
    </citation>
    <scope>NUCLEOTIDE SEQUENCE [LARGE SCALE GENOMIC DNA]</scope>
</reference>
<evidence type="ECO:0000313" key="2">
    <source>
        <dbReference type="EMBL" id="CDS16334.1"/>
    </source>
</evidence>
<dbReference type="WBParaSite" id="EgrG_000875400">
    <property type="protein sequence ID" value="EgrG_000875400"/>
    <property type="gene ID" value="EgrG_000875400"/>
</dbReference>
<dbReference type="AlphaFoldDB" id="A0A068W9M1"/>
<dbReference type="EMBL" id="LK028576">
    <property type="protein sequence ID" value="CDS16334.1"/>
    <property type="molecule type" value="Genomic_DNA"/>
</dbReference>
<sequence length="109" mass="12304">MKMDELFIRWLTDEVTQVGLKQSLVFLKSNDRLEASRAVRRIVVPSPFAQSSHSSEAWHPSSSLCSPCVSPRPLTPPHFPTTHRNLHDRQPQSPRRSPLPCSTKFAVSS</sequence>
<evidence type="ECO:0000313" key="4">
    <source>
        <dbReference type="WBParaSite" id="EgrG_000875400"/>
    </source>
</evidence>
<gene>
    <name evidence="2" type="ORF">EgrG_000875400</name>
</gene>
<dbReference type="Proteomes" id="UP000492820">
    <property type="component" value="Unassembled WGS sequence"/>
</dbReference>
<reference evidence="2" key="2">
    <citation type="submission" date="2014-06" db="EMBL/GenBank/DDBJ databases">
        <authorList>
            <person name="Aslett M."/>
        </authorList>
    </citation>
    <scope>NUCLEOTIDE SEQUENCE</scope>
</reference>
<feature type="region of interest" description="Disordered" evidence="1">
    <location>
        <begin position="74"/>
        <end position="109"/>
    </location>
</feature>
<protein>
    <submittedName>
        <fullName evidence="2 4">Expressed conserved protein</fullName>
    </submittedName>
</protein>
<accession>A0A068W9M1</accession>
<name>A0A068W9M1_ECHGR</name>
<dbReference type="OrthoDB" id="5586at2759"/>